<evidence type="ECO:0000313" key="1">
    <source>
        <dbReference type="EMBL" id="ACB50662.1"/>
    </source>
</evidence>
<dbReference type="Gene3D" id="3.60.160.10">
    <property type="entry name" value="Mitochondrial biogenesis AIM24"/>
    <property type="match status" value="1"/>
</dbReference>
<dbReference type="AlphaFoldDB" id="B1WVS5"/>
<sequence length="219" mass="24315">MLFKVRCRPAFATLFVTLNPGEKITVKMGSIISMDGEVTVHTGFCGSWLSAIVRKCFGGTDIFVDYLTNETEEPITVGLSQTTIGDIERIDLSQGPICLQPRVLLAYTKGVKIENHWGGFGSWLVGDGLFKTKCKGKGRVFIGAYGGIIKKTIYQDLMMAQGHLLAYQPTTPLNYRKEKEKVNITVSGVKNRNKRTQGTLIYVQSRTLQGLINYLRSLV</sequence>
<gene>
    <name evidence="1" type="ordered locus">cce_1312</name>
</gene>
<dbReference type="PANTHER" id="PTHR43657:SF1">
    <property type="entry name" value="ALTERED INHERITANCE OF MITOCHONDRIA PROTEIN 24, MITOCHONDRIAL"/>
    <property type="match status" value="1"/>
</dbReference>
<dbReference type="KEGG" id="cyt:cce_1312"/>
<dbReference type="NCBIfam" id="TIGR00266">
    <property type="entry name" value="TIGR00266 family protein"/>
    <property type="match status" value="1"/>
</dbReference>
<dbReference type="PANTHER" id="PTHR43657">
    <property type="entry name" value="TRYPTOPHAN RNA-BINDING ATTENUATOR PROTEIN-LIKE PROTEIN"/>
    <property type="match status" value="1"/>
</dbReference>
<dbReference type="eggNOG" id="COG2013">
    <property type="taxonomic scope" value="Bacteria"/>
</dbReference>
<keyword evidence="2" id="KW-1185">Reference proteome</keyword>
<dbReference type="InterPro" id="IPR016031">
    <property type="entry name" value="Trp_RNA-bd_attenuator-like_dom"/>
</dbReference>
<name>B1WVS5_CROS5</name>
<reference evidence="1 2" key="1">
    <citation type="journal article" date="2008" name="Proc. Natl. Acad. Sci. U.S.A.">
        <title>The genome of Cyanothece 51142, a unicellular diazotrophic cyanobacterium important in the marine nitrogen cycle.</title>
        <authorList>
            <person name="Welsh E.A."/>
            <person name="Liberton M."/>
            <person name="Stoeckel J."/>
            <person name="Loh T."/>
            <person name="Elvitigala T."/>
            <person name="Wang C."/>
            <person name="Wollam A."/>
            <person name="Fulton R.S."/>
            <person name="Clifton S.W."/>
            <person name="Jacobs J.M."/>
            <person name="Aurora R."/>
            <person name="Ghosh B.K."/>
            <person name="Sherman L.A."/>
            <person name="Smith R.D."/>
            <person name="Wilson R.K."/>
            <person name="Pakrasi H.B."/>
        </authorList>
    </citation>
    <scope>NUCLEOTIDE SEQUENCE [LARGE SCALE GENOMIC DNA]</scope>
    <source>
        <strain evidence="2">ATCC 51142 / BH68</strain>
    </source>
</reference>
<dbReference type="RefSeq" id="WP_009544133.1">
    <property type="nucleotide sequence ID" value="NC_010546.1"/>
</dbReference>
<dbReference type="Proteomes" id="UP000001203">
    <property type="component" value="Chromosome circular"/>
</dbReference>
<dbReference type="InterPro" id="IPR002838">
    <property type="entry name" value="AIM24"/>
</dbReference>
<organism evidence="1 2">
    <name type="scientific">Crocosphaera subtropica (strain ATCC 51142 / BH68)</name>
    <name type="common">Cyanothece sp. (strain ATCC 51142)</name>
    <dbReference type="NCBI Taxonomy" id="43989"/>
    <lineage>
        <taxon>Bacteria</taxon>
        <taxon>Bacillati</taxon>
        <taxon>Cyanobacteriota</taxon>
        <taxon>Cyanophyceae</taxon>
        <taxon>Oscillatoriophycideae</taxon>
        <taxon>Chroococcales</taxon>
        <taxon>Aphanothecaceae</taxon>
        <taxon>Crocosphaera</taxon>
        <taxon>Crocosphaera subtropica</taxon>
    </lineage>
</organism>
<proteinExistence type="predicted"/>
<protein>
    <submittedName>
        <fullName evidence="1">Uncharacterized protein</fullName>
    </submittedName>
</protein>
<dbReference type="EMBL" id="CP000806">
    <property type="protein sequence ID" value="ACB50662.1"/>
    <property type="molecule type" value="Genomic_DNA"/>
</dbReference>
<dbReference type="Pfam" id="PF01987">
    <property type="entry name" value="AIM24"/>
    <property type="match status" value="1"/>
</dbReference>
<evidence type="ECO:0000313" key="2">
    <source>
        <dbReference type="Proteomes" id="UP000001203"/>
    </source>
</evidence>
<dbReference type="InterPro" id="IPR036983">
    <property type="entry name" value="AIM24_sf"/>
</dbReference>
<dbReference type="HOGENOM" id="CLU_040551_4_1_3"/>
<dbReference type="OrthoDB" id="427879at2"/>
<dbReference type="STRING" id="43989.cce_1312"/>
<accession>B1WVS5</accession>
<dbReference type="SUPFAM" id="SSF51219">
    <property type="entry name" value="TRAP-like"/>
    <property type="match status" value="1"/>
</dbReference>